<organism evidence="1 2">
    <name type="scientific">Novosphingobium aromaticivorans (strain ATCC 700278 / DSM 12444 / CCUG 56034 / CIP 105152 / NBRC 16084 / F199)</name>
    <dbReference type="NCBI Taxonomy" id="279238"/>
    <lineage>
        <taxon>Bacteria</taxon>
        <taxon>Pseudomonadati</taxon>
        <taxon>Pseudomonadota</taxon>
        <taxon>Alphaproteobacteria</taxon>
        <taxon>Sphingomonadales</taxon>
        <taxon>Sphingomonadaceae</taxon>
        <taxon>Novosphingobium</taxon>
    </lineage>
</organism>
<sequence>MSASDSTARFAALIDRMARPQDVRGLSLSGLHMVMAMRLCALFENAGRDPVPDLAQRYRSVEAACAVHGLVSTIKQVWPEPFMVNRPCCLAMTPDETTLAALVRSAKAADRDAFAQAIAGFVRAGRHDALYEATLHAVALIPAA</sequence>
<dbReference type="Proteomes" id="UP000009134">
    <property type="component" value="Chromosome"/>
</dbReference>
<dbReference type="EMBL" id="CP000248">
    <property type="protein sequence ID" value="ABD25413.1"/>
    <property type="molecule type" value="Genomic_DNA"/>
</dbReference>
<gene>
    <name evidence="1" type="ordered locus">Saro_0968</name>
</gene>
<proteinExistence type="predicted"/>
<dbReference type="KEGG" id="nar:Saro_0968"/>
<dbReference type="HOGENOM" id="CLU_150005_0_0_5"/>
<dbReference type="STRING" id="279238.Saro_0968"/>
<evidence type="ECO:0000313" key="1">
    <source>
        <dbReference type="EMBL" id="ABD25413.1"/>
    </source>
</evidence>
<reference evidence="2" key="1">
    <citation type="submission" date="2006-01" db="EMBL/GenBank/DDBJ databases">
        <title>Complete sequence of Novosphingobium aromaticivorans DSM 12444.</title>
        <authorList>
            <consortium name="US DOE Joint Genome Institute"/>
            <person name="Copeland A."/>
            <person name="Lucas S."/>
            <person name="Lapidus A."/>
            <person name="Barry K."/>
            <person name="Detter J.C."/>
            <person name="Glavina T."/>
            <person name="Hammon N."/>
            <person name="Israni S."/>
            <person name="Pitluck S."/>
            <person name="Chain P."/>
            <person name="Malfatti S."/>
            <person name="Shin M."/>
            <person name="Vergez L."/>
            <person name="Schmutz J."/>
            <person name="Larimer F."/>
            <person name="Land M."/>
            <person name="Kyrpides N."/>
            <person name="Ivanova N."/>
            <person name="Fredrickson J."/>
            <person name="Balkwill D."/>
            <person name="Romine M.F."/>
            <person name="Richardson P."/>
        </authorList>
    </citation>
    <scope>NUCLEOTIDE SEQUENCE [LARGE SCALE GENOMIC DNA]</scope>
    <source>
        <strain evidence="2">ATCC 700278 / DSM 12444 / CCUG 56034 / CIP 105152 / NBRC 16084 / F199</strain>
    </source>
</reference>
<protein>
    <submittedName>
        <fullName evidence="1">Uncharacterized protein</fullName>
    </submittedName>
</protein>
<dbReference type="eggNOG" id="ENOG503056B">
    <property type="taxonomic scope" value="Bacteria"/>
</dbReference>
<dbReference type="AlphaFoldDB" id="Q2G9R0"/>
<keyword evidence="2" id="KW-1185">Reference proteome</keyword>
<accession>Q2G9R0</accession>
<dbReference type="RefSeq" id="WP_011444627.1">
    <property type="nucleotide sequence ID" value="NC_007794.1"/>
</dbReference>
<evidence type="ECO:0000313" key="2">
    <source>
        <dbReference type="Proteomes" id="UP000009134"/>
    </source>
</evidence>
<name>Q2G9R0_NOVAD</name>